<organism evidence="9 10">
    <name type="scientific">Thermomonospora curvata (strain ATCC 19995 / DSM 43183 / JCM 3096 / KCTC 9072 / NBRC 15933 / NCIMB 10081 / Henssen B9)</name>
    <dbReference type="NCBI Taxonomy" id="471852"/>
    <lineage>
        <taxon>Bacteria</taxon>
        <taxon>Bacillati</taxon>
        <taxon>Actinomycetota</taxon>
        <taxon>Actinomycetes</taxon>
        <taxon>Streptosporangiales</taxon>
        <taxon>Thermomonosporaceae</taxon>
        <taxon>Thermomonospora</taxon>
    </lineage>
</organism>
<keyword evidence="7" id="KW-1133">Transmembrane helix</keyword>
<evidence type="ECO:0000313" key="9">
    <source>
        <dbReference type="EMBL" id="ACY99644.1"/>
    </source>
</evidence>
<dbReference type="InterPro" id="IPR011009">
    <property type="entry name" value="Kinase-like_dom_sf"/>
</dbReference>
<evidence type="ECO:0000256" key="7">
    <source>
        <dbReference type="SAM" id="Phobius"/>
    </source>
</evidence>
<gene>
    <name evidence="9" type="ordered locus">Tcur_4116</name>
</gene>
<dbReference type="InterPro" id="IPR000719">
    <property type="entry name" value="Prot_kinase_dom"/>
</dbReference>
<feature type="compositionally biased region" description="Basic and acidic residues" evidence="6">
    <location>
        <begin position="272"/>
        <end position="281"/>
    </location>
</feature>
<keyword evidence="10" id="KW-1185">Reference proteome</keyword>
<sequence>MEALASTDPQMVGRYRLEARLGAGGMGRVFLGRSPGGRAVAVKVIRPELAADAEFRRRFAAEVAAARRVGGFHTAPVVDADPDGDPPWLVTAYVPGPSLAKVLTEHGALPEEALRGLAAGLAEALEAIHRAGLVHRDFKPSNILLAEDGPRVIDFGIARALDGTTLTRTGGTVGTPGFMAPEQITGDQVGPPADVFAFGTVLSRAAGVAPFGKGPAHVLLYRIVYQEPQLDGLPGWVREVVAECLDKDPARRPTAEELLSRLALPAGEADAETVRLPERSRPASAEGTPTQPPASTVAPDQVRLPQGTGQPGEARFPHIRRNVAYTLGECLFYLLLVGIGAFLLKEFAPLVPSAIGLDWVETTGWRGALKTVFVLLAACVGGLLALCGVFMLSPPSIRASLGPTENVIDQTGITQIYGKRFKHTDFYPWERIGQLQVRHYHDALGAPKDSWGLLMRFVPDAQPPIFYRWERDAGGKQTGWMLILSGKEVQATREEVEAAVRRFAGSLWEAPDSS</sequence>
<dbReference type="HOGENOM" id="CLU_529887_0_0_11"/>
<protein>
    <submittedName>
        <fullName evidence="9">Serine/threonine protein kinase</fullName>
    </submittedName>
</protein>
<dbReference type="CDD" id="cd14014">
    <property type="entry name" value="STKc_PknB_like"/>
    <property type="match status" value="1"/>
</dbReference>
<keyword evidence="4 5" id="KW-0067">ATP-binding</keyword>
<evidence type="ECO:0000256" key="5">
    <source>
        <dbReference type="PROSITE-ProRule" id="PRU10141"/>
    </source>
</evidence>
<evidence type="ECO:0000256" key="4">
    <source>
        <dbReference type="ARBA" id="ARBA00022840"/>
    </source>
</evidence>
<dbReference type="Gene3D" id="3.30.200.20">
    <property type="entry name" value="Phosphorylase Kinase, domain 1"/>
    <property type="match status" value="1"/>
</dbReference>
<dbReference type="EMBL" id="CP001738">
    <property type="protein sequence ID" value="ACY99644.1"/>
    <property type="molecule type" value="Genomic_DNA"/>
</dbReference>
<keyword evidence="2 5" id="KW-0547">Nucleotide-binding</keyword>
<accession>D1AFA0</accession>
<evidence type="ECO:0000256" key="2">
    <source>
        <dbReference type="ARBA" id="ARBA00022741"/>
    </source>
</evidence>
<dbReference type="eggNOG" id="COG0515">
    <property type="taxonomic scope" value="Bacteria"/>
</dbReference>
<proteinExistence type="predicted"/>
<evidence type="ECO:0000256" key="3">
    <source>
        <dbReference type="ARBA" id="ARBA00022777"/>
    </source>
</evidence>
<keyword evidence="9" id="KW-0723">Serine/threonine-protein kinase</keyword>
<dbReference type="PANTHER" id="PTHR43289">
    <property type="entry name" value="MITOGEN-ACTIVATED PROTEIN KINASE KINASE KINASE 20-RELATED"/>
    <property type="match status" value="1"/>
</dbReference>
<dbReference type="AlphaFoldDB" id="D1AFA0"/>
<keyword evidence="7" id="KW-0812">Transmembrane</keyword>
<dbReference type="PROSITE" id="PS00107">
    <property type="entry name" value="PROTEIN_KINASE_ATP"/>
    <property type="match status" value="1"/>
</dbReference>
<dbReference type="GO" id="GO:0005524">
    <property type="term" value="F:ATP binding"/>
    <property type="evidence" value="ECO:0007669"/>
    <property type="project" value="UniProtKB-UniRule"/>
</dbReference>
<dbReference type="Proteomes" id="UP000001918">
    <property type="component" value="Chromosome"/>
</dbReference>
<dbReference type="InterPro" id="IPR017441">
    <property type="entry name" value="Protein_kinase_ATP_BS"/>
</dbReference>
<dbReference type="STRING" id="471852.Tcur_4116"/>
<feature type="binding site" evidence="5">
    <location>
        <position position="43"/>
    </location>
    <ligand>
        <name>ATP</name>
        <dbReference type="ChEBI" id="CHEBI:30616"/>
    </ligand>
</feature>
<dbReference type="GO" id="GO:0004674">
    <property type="term" value="F:protein serine/threonine kinase activity"/>
    <property type="evidence" value="ECO:0007669"/>
    <property type="project" value="UniProtKB-KW"/>
</dbReference>
<evidence type="ECO:0000259" key="8">
    <source>
        <dbReference type="PROSITE" id="PS50011"/>
    </source>
</evidence>
<keyword evidence="1" id="KW-0808">Transferase</keyword>
<dbReference type="PROSITE" id="PS00108">
    <property type="entry name" value="PROTEIN_KINASE_ST"/>
    <property type="match status" value="1"/>
</dbReference>
<evidence type="ECO:0000256" key="6">
    <source>
        <dbReference type="SAM" id="MobiDB-lite"/>
    </source>
</evidence>
<keyword evidence="3 9" id="KW-0418">Kinase</keyword>
<evidence type="ECO:0000256" key="1">
    <source>
        <dbReference type="ARBA" id="ARBA00022679"/>
    </source>
</evidence>
<reference evidence="9 10" key="1">
    <citation type="journal article" date="2011" name="Stand. Genomic Sci.">
        <title>Complete genome sequence of Thermomonospora curvata type strain (B9).</title>
        <authorList>
            <person name="Chertkov O."/>
            <person name="Sikorski J."/>
            <person name="Nolan M."/>
            <person name="Lapidus A."/>
            <person name="Lucas S."/>
            <person name="Del Rio T.G."/>
            <person name="Tice H."/>
            <person name="Cheng J.F."/>
            <person name="Goodwin L."/>
            <person name="Pitluck S."/>
            <person name="Liolios K."/>
            <person name="Ivanova N."/>
            <person name="Mavromatis K."/>
            <person name="Mikhailova N."/>
            <person name="Ovchinnikova G."/>
            <person name="Pati A."/>
            <person name="Chen A."/>
            <person name="Palaniappan K."/>
            <person name="Djao O.D."/>
            <person name="Land M."/>
            <person name="Hauser L."/>
            <person name="Chang Y.J."/>
            <person name="Jeffries C.D."/>
            <person name="Brettin T."/>
            <person name="Han C."/>
            <person name="Detter J.C."/>
            <person name="Rohde M."/>
            <person name="Goker M."/>
            <person name="Woyke T."/>
            <person name="Bristow J."/>
            <person name="Eisen J.A."/>
            <person name="Markowitz V."/>
            <person name="Hugenholtz P."/>
            <person name="Klenk H.P."/>
            <person name="Kyrpides N.C."/>
        </authorList>
    </citation>
    <scope>NUCLEOTIDE SEQUENCE [LARGE SCALE GENOMIC DNA]</scope>
    <source>
        <strain evidence="10">ATCC 19995 / DSM 43183 / JCM 3096 / KCTC 9072 / NBRC 15933 / NCIMB 10081 / Henssen B9</strain>
    </source>
</reference>
<dbReference type="InterPro" id="IPR008271">
    <property type="entry name" value="Ser/Thr_kinase_AS"/>
</dbReference>
<feature type="transmembrane region" description="Helical" evidence="7">
    <location>
        <begin position="372"/>
        <end position="392"/>
    </location>
</feature>
<feature type="transmembrane region" description="Helical" evidence="7">
    <location>
        <begin position="323"/>
        <end position="344"/>
    </location>
</feature>
<dbReference type="SUPFAM" id="SSF56112">
    <property type="entry name" value="Protein kinase-like (PK-like)"/>
    <property type="match status" value="1"/>
</dbReference>
<feature type="region of interest" description="Disordered" evidence="6">
    <location>
        <begin position="269"/>
        <end position="313"/>
    </location>
</feature>
<feature type="domain" description="Protein kinase" evidence="8">
    <location>
        <begin position="15"/>
        <end position="264"/>
    </location>
</feature>
<dbReference type="Pfam" id="PF00069">
    <property type="entry name" value="Pkinase"/>
    <property type="match status" value="1"/>
</dbReference>
<dbReference type="PROSITE" id="PS50011">
    <property type="entry name" value="PROTEIN_KINASE_DOM"/>
    <property type="match status" value="1"/>
</dbReference>
<keyword evidence="7" id="KW-0472">Membrane</keyword>
<dbReference type="PANTHER" id="PTHR43289:SF34">
    <property type="entry name" value="SERINE_THREONINE-PROTEIN KINASE YBDM-RELATED"/>
    <property type="match status" value="1"/>
</dbReference>
<dbReference type="KEGG" id="tcu:Tcur_4116"/>
<name>D1AFA0_THECD</name>
<dbReference type="Gene3D" id="1.10.510.10">
    <property type="entry name" value="Transferase(Phosphotransferase) domain 1"/>
    <property type="match status" value="1"/>
</dbReference>
<dbReference type="RefSeq" id="WP_012854427.1">
    <property type="nucleotide sequence ID" value="NC_013510.1"/>
</dbReference>
<evidence type="ECO:0000313" key="10">
    <source>
        <dbReference type="Proteomes" id="UP000001918"/>
    </source>
</evidence>